<dbReference type="SUPFAM" id="SSF48008">
    <property type="entry name" value="GntR ligand-binding domain-like"/>
    <property type="match status" value="1"/>
</dbReference>
<keyword evidence="1" id="KW-0805">Transcription regulation</keyword>
<dbReference type="Pfam" id="PF07729">
    <property type="entry name" value="FCD"/>
    <property type="match status" value="1"/>
</dbReference>
<dbReference type="InterPro" id="IPR000524">
    <property type="entry name" value="Tscrpt_reg_HTH_GntR"/>
</dbReference>
<dbReference type="Proteomes" id="UP000182932">
    <property type="component" value="Unassembled WGS sequence"/>
</dbReference>
<dbReference type="CDD" id="cd07377">
    <property type="entry name" value="WHTH_GntR"/>
    <property type="match status" value="1"/>
</dbReference>
<dbReference type="Gene3D" id="1.20.120.530">
    <property type="entry name" value="GntR ligand-binding domain-like"/>
    <property type="match status" value="1"/>
</dbReference>
<dbReference type="SMART" id="SM00345">
    <property type="entry name" value="HTH_GNTR"/>
    <property type="match status" value="1"/>
</dbReference>
<keyword evidence="6" id="KW-1185">Reference proteome</keyword>
<dbReference type="Gene3D" id="1.10.10.10">
    <property type="entry name" value="Winged helix-like DNA-binding domain superfamily/Winged helix DNA-binding domain"/>
    <property type="match status" value="1"/>
</dbReference>
<dbReference type="PROSITE" id="PS50949">
    <property type="entry name" value="HTH_GNTR"/>
    <property type="match status" value="1"/>
</dbReference>
<evidence type="ECO:0000259" key="4">
    <source>
        <dbReference type="PROSITE" id="PS50949"/>
    </source>
</evidence>
<dbReference type="InterPro" id="IPR036390">
    <property type="entry name" value="WH_DNA-bd_sf"/>
</dbReference>
<accession>A0A975W6E6</accession>
<dbReference type="RefSeq" id="WP_074834467.1">
    <property type="nucleotide sequence ID" value="NZ_CATMKJ010000003.1"/>
</dbReference>
<dbReference type="GO" id="GO:0003677">
    <property type="term" value="F:DNA binding"/>
    <property type="evidence" value="ECO:0007669"/>
    <property type="project" value="UniProtKB-KW"/>
</dbReference>
<protein>
    <submittedName>
        <fullName evidence="5">DNA-binding transcriptional regulator, FadR family</fullName>
    </submittedName>
</protein>
<dbReference type="PANTHER" id="PTHR43537">
    <property type="entry name" value="TRANSCRIPTIONAL REGULATOR, GNTR FAMILY"/>
    <property type="match status" value="1"/>
</dbReference>
<dbReference type="Pfam" id="PF00392">
    <property type="entry name" value="GntR"/>
    <property type="match status" value="1"/>
</dbReference>
<evidence type="ECO:0000256" key="2">
    <source>
        <dbReference type="ARBA" id="ARBA00023125"/>
    </source>
</evidence>
<dbReference type="EMBL" id="FNYY01000001">
    <property type="protein sequence ID" value="SEI58713.1"/>
    <property type="molecule type" value="Genomic_DNA"/>
</dbReference>
<dbReference type="PANTHER" id="PTHR43537:SF5">
    <property type="entry name" value="UXU OPERON TRANSCRIPTIONAL REGULATOR"/>
    <property type="match status" value="1"/>
</dbReference>
<dbReference type="SMART" id="SM00895">
    <property type="entry name" value="FCD"/>
    <property type="match status" value="1"/>
</dbReference>
<dbReference type="SUPFAM" id="SSF46785">
    <property type="entry name" value="Winged helix' DNA-binding domain"/>
    <property type="match status" value="1"/>
</dbReference>
<evidence type="ECO:0000313" key="5">
    <source>
        <dbReference type="EMBL" id="SEI58713.1"/>
    </source>
</evidence>
<sequence length="244" mass="27159">MSDIQPASSESQVAPRESAVERVVAAIEAQIISGELRDGESLPAERSIVEAMGVSRPVAREAIKILGSKGLLDIQPRHRPIVRKPDAHTVMDVLGGLVGHLTGQAGGVRQIFDVRIFVEAGLVRQAATRADKADIARLRQALEANHTSIDDSLAFYETDTAFHGVLYSIPGNPIFPAIHNAFRDWLDLRWRQMPRLPERNQQNYEAHARILEAILDRDPDRAEAALRDHLESAWKQVRDTFDDL</sequence>
<dbReference type="InterPro" id="IPR036388">
    <property type="entry name" value="WH-like_DNA-bd_sf"/>
</dbReference>
<evidence type="ECO:0000256" key="1">
    <source>
        <dbReference type="ARBA" id="ARBA00023015"/>
    </source>
</evidence>
<evidence type="ECO:0000256" key="3">
    <source>
        <dbReference type="ARBA" id="ARBA00023163"/>
    </source>
</evidence>
<evidence type="ECO:0000313" key="6">
    <source>
        <dbReference type="Proteomes" id="UP000182932"/>
    </source>
</evidence>
<dbReference type="GeneID" id="80816573"/>
<dbReference type="PRINTS" id="PR00035">
    <property type="entry name" value="HTHGNTR"/>
</dbReference>
<organism evidence="5 6">
    <name type="scientific">Marinovum algicola</name>
    <dbReference type="NCBI Taxonomy" id="42444"/>
    <lineage>
        <taxon>Bacteria</taxon>
        <taxon>Pseudomonadati</taxon>
        <taxon>Pseudomonadota</taxon>
        <taxon>Alphaproteobacteria</taxon>
        <taxon>Rhodobacterales</taxon>
        <taxon>Roseobacteraceae</taxon>
        <taxon>Marinovum</taxon>
    </lineage>
</organism>
<gene>
    <name evidence="5" type="ORF">SAMN04487940_101303</name>
</gene>
<comment type="caution">
    <text evidence="5">The sequence shown here is derived from an EMBL/GenBank/DDBJ whole genome shotgun (WGS) entry which is preliminary data.</text>
</comment>
<keyword evidence="3" id="KW-0804">Transcription</keyword>
<keyword evidence="2 5" id="KW-0238">DNA-binding</keyword>
<dbReference type="InterPro" id="IPR011711">
    <property type="entry name" value="GntR_C"/>
</dbReference>
<dbReference type="InterPro" id="IPR008920">
    <property type="entry name" value="TF_FadR/GntR_C"/>
</dbReference>
<dbReference type="AlphaFoldDB" id="A0A975W6E6"/>
<name>A0A975W6E6_9RHOB</name>
<dbReference type="GO" id="GO:0003700">
    <property type="term" value="F:DNA-binding transcription factor activity"/>
    <property type="evidence" value="ECO:0007669"/>
    <property type="project" value="InterPro"/>
</dbReference>
<feature type="domain" description="HTH gntR-type" evidence="4">
    <location>
        <begin position="17"/>
        <end position="85"/>
    </location>
</feature>
<reference evidence="5 6" key="1">
    <citation type="submission" date="2016-10" db="EMBL/GenBank/DDBJ databases">
        <authorList>
            <person name="Varghese N."/>
            <person name="Submissions S."/>
        </authorList>
    </citation>
    <scope>NUCLEOTIDE SEQUENCE [LARGE SCALE GENOMIC DNA]</scope>
    <source>
        <strain evidence="5 6">FF3</strain>
    </source>
</reference>
<proteinExistence type="predicted"/>